<dbReference type="CDD" id="cd14014">
    <property type="entry name" value="STKc_PknB_like"/>
    <property type="match status" value="1"/>
</dbReference>
<dbReference type="GO" id="GO:0004674">
    <property type="term" value="F:protein serine/threonine kinase activity"/>
    <property type="evidence" value="ECO:0007669"/>
    <property type="project" value="UniProtKB-KW"/>
</dbReference>
<reference evidence="9 10" key="1">
    <citation type="submission" date="2020-03" db="EMBL/GenBank/DDBJ databases">
        <title>Sequencing the genomes of 1000 actinobacteria strains.</title>
        <authorList>
            <person name="Klenk H.-P."/>
        </authorList>
    </citation>
    <scope>NUCLEOTIDE SEQUENCE [LARGE SCALE GENOMIC DNA]</scope>
    <source>
        <strain evidence="9 10">DSM 45685</strain>
    </source>
</reference>
<evidence type="ECO:0000259" key="8">
    <source>
        <dbReference type="PROSITE" id="PS50011"/>
    </source>
</evidence>
<proteinExistence type="predicted"/>
<dbReference type="Pfam" id="PF00069">
    <property type="entry name" value="Pkinase"/>
    <property type="match status" value="1"/>
</dbReference>
<dbReference type="PROSITE" id="PS00108">
    <property type="entry name" value="PROTEIN_KINASE_ST"/>
    <property type="match status" value="1"/>
</dbReference>
<dbReference type="AlphaFoldDB" id="A0A7X5UVG4"/>
<protein>
    <recommendedName>
        <fullName evidence="1">non-specific serine/threonine protein kinase</fullName>
        <ecNumber evidence="1">2.7.11.1</ecNumber>
    </recommendedName>
</protein>
<name>A0A7X5UVG4_9PSEU</name>
<dbReference type="PANTHER" id="PTHR43289">
    <property type="entry name" value="MITOGEN-ACTIVATED PROTEIN KINASE KINASE KINASE 20-RELATED"/>
    <property type="match status" value="1"/>
</dbReference>
<dbReference type="RefSeq" id="WP_167176610.1">
    <property type="nucleotide sequence ID" value="NZ_JAAOYM010000002.1"/>
</dbReference>
<keyword evidence="2" id="KW-0723">Serine/threonine-protein kinase</keyword>
<evidence type="ECO:0000313" key="10">
    <source>
        <dbReference type="Proteomes" id="UP000545493"/>
    </source>
</evidence>
<dbReference type="Proteomes" id="UP000545493">
    <property type="component" value="Unassembled WGS sequence"/>
</dbReference>
<dbReference type="InterPro" id="IPR011009">
    <property type="entry name" value="Kinase-like_dom_sf"/>
</dbReference>
<feature type="domain" description="Protein kinase" evidence="8">
    <location>
        <begin position="9"/>
        <end position="256"/>
    </location>
</feature>
<dbReference type="SUPFAM" id="SSF56112">
    <property type="entry name" value="Protein kinase-like (PK-like)"/>
    <property type="match status" value="1"/>
</dbReference>
<dbReference type="GO" id="GO:0005524">
    <property type="term" value="F:ATP binding"/>
    <property type="evidence" value="ECO:0007669"/>
    <property type="project" value="UniProtKB-UniRule"/>
</dbReference>
<gene>
    <name evidence="9" type="ORF">FHU38_004844</name>
</gene>
<evidence type="ECO:0000256" key="2">
    <source>
        <dbReference type="ARBA" id="ARBA00022527"/>
    </source>
</evidence>
<dbReference type="PROSITE" id="PS50011">
    <property type="entry name" value="PROTEIN_KINASE_DOM"/>
    <property type="match status" value="1"/>
</dbReference>
<evidence type="ECO:0000256" key="3">
    <source>
        <dbReference type="ARBA" id="ARBA00022679"/>
    </source>
</evidence>
<evidence type="ECO:0000256" key="7">
    <source>
        <dbReference type="PROSITE-ProRule" id="PRU10141"/>
    </source>
</evidence>
<comment type="caution">
    <text evidence="9">The sequence shown here is derived from an EMBL/GenBank/DDBJ whole genome shotgun (WGS) entry which is preliminary data.</text>
</comment>
<keyword evidence="5 9" id="KW-0418">Kinase</keyword>
<dbReference type="InterPro" id="IPR000719">
    <property type="entry name" value="Prot_kinase_dom"/>
</dbReference>
<dbReference type="EMBL" id="JAAOYM010000002">
    <property type="protein sequence ID" value="NIJ14443.1"/>
    <property type="molecule type" value="Genomic_DNA"/>
</dbReference>
<accession>A0A7X5UVG4</accession>
<evidence type="ECO:0000256" key="5">
    <source>
        <dbReference type="ARBA" id="ARBA00022777"/>
    </source>
</evidence>
<keyword evidence="10" id="KW-1185">Reference proteome</keyword>
<keyword evidence="3 9" id="KW-0808">Transferase</keyword>
<sequence length="584" mass="60981">MSEWSLPGFTETALLGEGGFGRVVLARRDVTGEYVAIKYLYPRHLADPAKLAEFRAEAQVLSRVSSPHVARLYQFDETGQGAAIVMEAVAGVSLRAVLSAAGVLRPESALAVLKGSLLGLAAAHAEGIVHRDYKPPNVLVSPDGQSKLVDFGIAVLAGQAGAPVGTPAYMAPEQWSGLAVGPATDVYAATCVFFECVTGRRPYESTDTEWLRSLHQQAPVPSYAAPEAVRGLISRGMAKDARQRPATADLFVAELEAAARSAYGEDWERCGKGSLAARAGVLLAASPLAMLAASSAVTPATGAAVAGAGKGIAAAAGAKIATSVVAAAVVAATATVVVIINQDTGTPPATGQPSVEQVALQASVREREEDFGDFTFSGQYVRISGHPDQEIQRRANELLMAPLDDWIEHARSGLLGPDPGGGVPEATTRVEILRQDERVISVRYSRMIASPQFGNRGGYGFRLVTVDLTTGGPLNAPEVFADAASDAAAAGLLEQRVLAHAGGSYCPGSPEQQAPMSPLFLTEPYTAGGGDPAVQTGFTAGGVEFLVYAPAFGHAMACDFQSYLVPYREVEALMTRHAREVLVK</sequence>
<feature type="binding site" evidence="7">
    <location>
        <position position="38"/>
    </location>
    <ligand>
        <name>ATP</name>
        <dbReference type="ChEBI" id="CHEBI:30616"/>
    </ligand>
</feature>
<keyword evidence="6 7" id="KW-0067">ATP-binding</keyword>
<evidence type="ECO:0000256" key="1">
    <source>
        <dbReference type="ARBA" id="ARBA00012513"/>
    </source>
</evidence>
<dbReference type="Gene3D" id="1.10.510.10">
    <property type="entry name" value="Transferase(Phosphotransferase) domain 1"/>
    <property type="match status" value="1"/>
</dbReference>
<dbReference type="InterPro" id="IPR008271">
    <property type="entry name" value="Ser/Thr_kinase_AS"/>
</dbReference>
<dbReference type="PANTHER" id="PTHR43289:SF6">
    <property type="entry name" value="SERINE_THREONINE-PROTEIN KINASE NEKL-3"/>
    <property type="match status" value="1"/>
</dbReference>
<dbReference type="PROSITE" id="PS00107">
    <property type="entry name" value="PROTEIN_KINASE_ATP"/>
    <property type="match status" value="1"/>
</dbReference>
<evidence type="ECO:0000256" key="6">
    <source>
        <dbReference type="ARBA" id="ARBA00022840"/>
    </source>
</evidence>
<organism evidence="9 10">
    <name type="scientific">Saccharomonospora amisosensis</name>
    <dbReference type="NCBI Taxonomy" id="1128677"/>
    <lineage>
        <taxon>Bacteria</taxon>
        <taxon>Bacillati</taxon>
        <taxon>Actinomycetota</taxon>
        <taxon>Actinomycetes</taxon>
        <taxon>Pseudonocardiales</taxon>
        <taxon>Pseudonocardiaceae</taxon>
        <taxon>Saccharomonospora</taxon>
    </lineage>
</organism>
<keyword evidence="4 7" id="KW-0547">Nucleotide-binding</keyword>
<evidence type="ECO:0000256" key="4">
    <source>
        <dbReference type="ARBA" id="ARBA00022741"/>
    </source>
</evidence>
<evidence type="ECO:0000313" key="9">
    <source>
        <dbReference type="EMBL" id="NIJ14443.1"/>
    </source>
</evidence>
<dbReference type="InterPro" id="IPR017441">
    <property type="entry name" value="Protein_kinase_ATP_BS"/>
</dbReference>
<dbReference type="EC" id="2.7.11.1" evidence="1"/>